<proteinExistence type="predicted"/>
<accession>A0A177C7K4</accession>
<evidence type="ECO:0000313" key="2">
    <source>
        <dbReference type="Proteomes" id="UP000077069"/>
    </source>
</evidence>
<gene>
    <name evidence="1" type="ORF">CC84DRAFT_934304</name>
</gene>
<dbReference type="OrthoDB" id="10379727at2759"/>
<dbReference type="AlphaFoldDB" id="A0A177C7K4"/>
<evidence type="ECO:0000313" key="1">
    <source>
        <dbReference type="EMBL" id="OAG02832.1"/>
    </source>
</evidence>
<dbReference type="RefSeq" id="XP_018033197.1">
    <property type="nucleotide sequence ID" value="XM_018187901.1"/>
</dbReference>
<dbReference type="EMBL" id="KV441555">
    <property type="protein sequence ID" value="OAG02832.1"/>
    <property type="molecule type" value="Genomic_DNA"/>
</dbReference>
<name>A0A177C7K4_9PLEO</name>
<dbReference type="InParanoid" id="A0A177C7K4"/>
<dbReference type="GeneID" id="28771387"/>
<protein>
    <submittedName>
        <fullName evidence="1">Uncharacterized protein</fullName>
    </submittedName>
</protein>
<dbReference type="Proteomes" id="UP000077069">
    <property type="component" value="Unassembled WGS sequence"/>
</dbReference>
<reference evidence="1 2" key="1">
    <citation type="submission" date="2016-05" db="EMBL/GenBank/DDBJ databases">
        <title>Comparative analysis of secretome profiles of manganese(II)-oxidizing ascomycete fungi.</title>
        <authorList>
            <consortium name="DOE Joint Genome Institute"/>
            <person name="Zeiner C.A."/>
            <person name="Purvine S.O."/>
            <person name="Zink E.M."/>
            <person name="Wu S."/>
            <person name="Pasa-Tolic L."/>
            <person name="Chaput D.L."/>
            <person name="Haridas S."/>
            <person name="Grigoriev I.V."/>
            <person name="Santelli C.M."/>
            <person name="Hansel C.M."/>
        </authorList>
    </citation>
    <scope>NUCLEOTIDE SEQUENCE [LARGE SCALE GENOMIC DNA]</scope>
    <source>
        <strain evidence="1 2">AP3s5-JAC2a</strain>
    </source>
</reference>
<sequence length="350" mass="38723">MVIKMARRSRSSPPTAQSEIDKYNTIKSHRRLGFTFDELEMLYFGEEGRGFPEPLRVTQRIWKNQRTFHGVLEVLKRYANKRPEEVRVSIRNFENQRETERRMRQLAEATERLAQAIMGPIPGELPMDQPQQGGFASNFGDQHPFGPQPGYQWKGPIMGNTAVPGPFMHGQMAQANGAAGNLLPLGVNAGLVDAFEHPATLTAQDNLHGGTPTPMELTPAERCDWLPEVPSDTRLIAPALTPDVSSREMSFDAIFPEKSPDSPLLPAENLNEEQSLGDSFALSSLEYELSNRGSSSNALDTAGFNLFDDLFTTESSSHKLDTIDINTFDEQDSLIMEAIGDTRGAGTKSV</sequence>
<keyword evidence="2" id="KW-1185">Reference proteome</keyword>
<organism evidence="1 2">
    <name type="scientific">Paraphaeosphaeria sporulosa</name>
    <dbReference type="NCBI Taxonomy" id="1460663"/>
    <lineage>
        <taxon>Eukaryota</taxon>
        <taxon>Fungi</taxon>
        <taxon>Dikarya</taxon>
        <taxon>Ascomycota</taxon>
        <taxon>Pezizomycotina</taxon>
        <taxon>Dothideomycetes</taxon>
        <taxon>Pleosporomycetidae</taxon>
        <taxon>Pleosporales</taxon>
        <taxon>Massarineae</taxon>
        <taxon>Didymosphaeriaceae</taxon>
        <taxon>Paraphaeosphaeria</taxon>
    </lineage>
</organism>